<dbReference type="Proteomes" id="UP001530315">
    <property type="component" value="Unassembled WGS sequence"/>
</dbReference>
<dbReference type="GO" id="GO:0003677">
    <property type="term" value="F:DNA binding"/>
    <property type="evidence" value="ECO:0007669"/>
    <property type="project" value="UniProtKB-KW"/>
</dbReference>
<keyword evidence="2" id="KW-0805">Transcription regulation</keyword>
<feature type="region of interest" description="Disordered" evidence="6">
    <location>
        <begin position="73"/>
        <end position="92"/>
    </location>
</feature>
<protein>
    <recommendedName>
        <fullName evidence="7">AP2/ERF domain-containing protein</fullName>
    </recommendedName>
</protein>
<dbReference type="InterPro" id="IPR001471">
    <property type="entry name" value="AP2/ERF_dom"/>
</dbReference>
<feature type="region of interest" description="Disordered" evidence="6">
    <location>
        <begin position="935"/>
        <end position="960"/>
    </location>
</feature>
<evidence type="ECO:0000259" key="7">
    <source>
        <dbReference type="PROSITE" id="PS51032"/>
    </source>
</evidence>
<dbReference type="InterPro" id="IPR016177">
    <property type="entry name" value="DNA-bd_dom_sf"/>
</dbReference>
<evidence type="ECO:0000256" key="3">
    <source>
        <dbReference type="ARBA" id="ARBA00023125"/>
    </source>
</evidence>
<accession>A0ABD3MMA6</accession>
<gene>
    <name evidence="8" type="ORF">ACHAW5_003542</name>
</gene>
<keyword evidence="9" id="KW-1185">Reference proteome</keyword>
<dbReference type="PROSITE" id="PS51032">
    <property type="entry name" value="AP2_ERF"/>
    <property type="match status" value="1"/>
</dbReference>
<evidence type="ECO:0000256" key="2">
    <source>
        <dbReference type="ARBA" id="ARBA00023015"/>
    </source>
</evidence>
<proteinExistence type="predicted"/>
<dbReference type="EMBL" id="JALLAZ020001762">
    <property type="protein sequence ID" value="KAL3764893.1"/>
    <property type="molecule type" value="Genomic_DNA"/>
</dbReference>
<evidence type="ECO:0000256" key="6">
    <source>
        <dbReference type="SAM" id="MobiDB-lite"/>
    </source>
</evidence>
<dbReference type="SUPFAM" id="SSF54171">
    <property type="entry name" value="DNA-binding domain"/>
    <property type="match status" value="1"/>
</dbReference>
<evidence type="ECO:0000256" key="5">
    <source>
        <dbReference type="ARBA" id="ARBA00023242"/>
    </source>
</evidence>
<feature type="region of interest" description="Disordered" evidence="6">
    <location>
        <begin position="108"/>
        <end position="127"/>
    </location>
</feature>
<evidence type="ECO:0000256" key="1">
    <source>
        <dbReference type="ARBA" id="ARBA00004123"/>
    </source>
</evidence>
<reference evidence="8 9" key="1">
    <citation type="submission" date="2024-10" db="EMBL/GenBank/DDBJ databases">
        <title>Updated reference genomes for cyclostephanoid diatoms.</title>
        <authorList>
            <person name="Roberts W.R."/>
            <person name="Alverson A.J."/>
        </authorList>
    </citation>
    <scope>NUCLEOTIDE SEQUENCE [LARGE SCALE GENOMIC DNA]</scope>
    <source>
        <strain evidence="8 9">AJA276-08</strain>
    </source>
</reference>
<feature type="compositionally biased region" description="Pro residues" evidence="6">
    <location>
        <begin position="336"/>
        <end position="350"/>
    </location>
</feature>
<evidence type="ECO:0000256" key="4">
    <source>
        <dbReference type="ARBA" id="ARBA00023163"/>
    </source>
</evidence>
<feature type="compositionally biased region" description="Polar residues" evidence="6">
    <location>
        <begin position="351"/>
        <end position="363"/>
    </location>
</feature>
<comment type="subcellular location">
    <subcellularLocation>
        <location evidence="1">Nucleus</location>
    </subcellularLocation>
</comment>
<keyword evidence="5" id="KW-0539">Nucleus</keyword>
<feature type="compositionally biased region" description="Polar residues" evidence="6">
    <location>
        <begin position="936"/>
        <end position="947"/>
    </location>
</feature>
<evidence type="ECO:0000313" key="9">
    <source>
        <dbReference type="Proteomes" id="UP001530315"/>
    </source>
</evidence>
<feature type="compositionally biased region" description="Low complexity" evidence="6">
    <location>
        <begin position="948"/>
        <end position="960"/>
    </location>
</feature>
<dbReference type="GO" id="GO:0005634">
    <property type="term" value="C:nucleus"/>
    <property type="evidence" value="ECO:0007669"/>
    <property type="project" value="UniProtKB-SubCell"/>
</dbReference>
<sequence>MPRSSSNKIEIGDVGYVFRKEFISGWFTGEVVEILSPVPLGYDRRCVYSDGDSEDLRLSDLLQLAMLDPNINDSKTANKKHAKNEGKGDKRKIDPVAAAALDALSRESSSDYDSDDHSPLGWKKTTSGATSAKKKTATIEAAGGGLALPKKYNLGHLKPLFNVGEEVYAAWWDSSHSEQNGTNASWFPGRVTSYKEIDIDSPYGPTRLYDILFDDGDSNTDLEDYWVFSKEDYLLSVRNDGASSWIGVRNDTDGKAAKEDKWPRIVGWYVATIDGKDQAYPRLSEALDAYDTYVIQRKGKDTIQADLNRPEKWYGLGDTKTKKRKSPEPSNESRLQPPPKMPRVGPPPPQNKNQESVPSSNYKGVSHSIRDRKYLAQIDYDGKLNSLGLYKFEADAALAYDKGLQVLFPKVDPVEHNFCTLQKYEVAIRMEMANADPSVDVKKSYGAVVKKVEIYLSKIYSAGDVVEDGITKRITHSYRDRDASVAPDSAMYNTNDVSGVASNNISNRSITTHSKFTGVYYNKRRRSFFAMLTHGGKKHYLGTWKLQADAALAFDRARKLLTGADCSRLNFASRQDYATRRANELEQIECGSPEVRVESASSVAARIPTYLSKISCPEIDAMNDLMAKKWASRLAQETGKKFLDVYQMSIQKLLTSREDDNATTTLPHNSSHTREDEQADNLAAEMEVVSIPCNNASTVVLSTAESNICDDAADQSDDDASLFSSVAEESVLSDTECSTSIARASDVDNSYHNPILTGEVRENPHQVKLPIGCPVMWNFVDNTFNTGIVTSAPDNAAVYEITSTNSSGRNKSTTLIPEKELAFGIDCPVFVSPTRGHGPQLLEGIVLFCSRGPPSADNSPPDSFSYSVIVIKERNEFQVFTGVSAERLKYRMVAHDKHVSAINTTALVHDDSHANVPPSSGLGLMAAAEENDSRKSGQFFSSNSTITSDGSAAPSSRRDSASSQDVSCRVCFPRWLVHDSISRQLLFSYLLRTDSKQSLQRIGMRSNCSLSLIEEGDPYVLIQTKQGKYSTNDIRTAASDLERALLGYVGNDGSIGRLFYELARSCKFLHPTGSGSSSSVMQRNPFSPDYEMGWMNTVELPYCVEQHQVKVYHGHYILAKENGILGRIKHETRCYIKICGNEFNVPTKFCPPYVWVMGDQPGQVDKAVSIIQEAIQQHLRSCGRCRL</sequence>
<dbReference type="Gene3D" id="3.30.730.10">
    <property type="entry name" value="AP2/ERF domain"/>
    <property type="match status" value="1"/>
</dbReference>
<comment type="caution">
    <text evidence="8">The sequence shown here is derived from an EMBL/GenBank/DDBJ whole genome shotgun (WGS) entry which is preliminary data.</text>
</comment>
<dbReference type="AlphaFoldDB" id="A0ABD3MMA6"/>
<feature type="region of interest" description="Disordered" evidence="6">
    <location>
        <begin position="313"/>
        <end position="365"/>
    </location>
</feature>
<keyword evidence="3" id="KW-0238">DNA-binding</keyword>
<dbReference type="InterPro" id="IPR036955">
    <property type="entry name" value="AP2/ERF_dom_sf"/>
</dbReference>
<dbReference type="Gene3D" id="2.30.30.140">
    <property type="match status" value="1"/>
</dbReference>
<organism evidence="8 9">
    <name type="scientific">Stephanodiscus triporus</name>
    <dbReference type="NCBI Taxonomy" id="2934178"/>
    <lineage>
        <taxon>Eukaryota</taxon>
        <taxon>Sar</taxon>
        <taxon>Stramenopiles</taxon>
        <taxon>Ochrophyta</taxon>
        <taxon>Bacillariophyta</taxon>
        <taxon>Coscinodiscophyceae</taxon>
        <taxon>Thalassiosirophycidae</taxon>
        <taxon>Stephanodiscales</taxon>
        <taxon>Stephanodiscaceae</taxon>
        <taxon>Stephanodiscus</taxon>
    </lineage>
</organism>
<name>A0ABD3MMA6_9STRA</name>
<feature type="region of interest" description="Disordered" evidence="6">
    <location>
        <begin position="658"/>
        <end position="680"/>
    </location>
</feature>
<keyword evidence="4" id="KW-0804">Transcription</keyword>
<evidence type="ECO:0000313" key="8">
    <source>
        <dbReference type="EMBL" id="KAL3764893.1"/>
    </source>
</evidence>
<feature type="compositionally biased region" description="Basic and acidic residues" evidence="6">
    <location>
        <begin position="83"/>
        <end position="92"/>
    </location>
</feature>
<feature type="domain" description="AP2/ERF" evidence="7">
    <location>
        <begin position="515"/>
        <end position="572"/>
    </location>
</feature>